<gene>
    <name evidence="1" type="ORF">E2C01_010305</name>
</gene>
<name>A0A5B7D813_PORTR</name>
<organism evidence="1 2">
    <name type="scientific">Portunus trituberculatus</name>
    <name type="common">Swimming crab</name>
    <name type="synonym">Neptunus trituberculatus</name>
    <dbReference type="NCBI Taxonomy" id="210409"/>
    <lineage>
        <taxon>Eukaryota</taxon>
        <taxon>Metazoa</taxon>
        <taxon>Ecdysozoa</taxon>
        <taxon>Arthropoda</taxon>
        <taxon>Crustacea</taxon>
        <taxon>Multicrustacea</taxon>
        <taxon>Malacostraca</taxon>
        <taxon>Eumalacostraca</taxon>
        <taxon>Eucarida</taxon>
        <taxon>Decapoda</taxon>
        <taxon>Pleocyemata</taxon>
        <taxon>Brachyura</taxon>
        <taxon>Eubrachyura</taxon>
        <taxon>Portunoidea</taxon>
        <taxon>Portunidae</taxon>
        <taxon>Portuninae</taxon>
        <taxon>Portunus</taxon>
    </lineage>
</organism>
<keyword evidence="2" id="KW-1185">Reference proteome</keyword>
<sequence>MKYYATPSLCTSKVKYGTLLTDKSISRENSNAPTATTTRLCTPTLLLPSHRISPFHSLVHHCLTLPPLGNCGNKE</sequence>
<reference evidence="1 2" key="1">
    <citation type="submission" date="2019-05" db="EMBL/GenBank/DDBJ databases">
        <title>Another draft genome of Portunus trituberculatus and its Hox gene families provides insights of decapod evolution.</title>
        <authorList>
            <person name="Jeong J.-H."/>
            <person name="Song I."/>
            <person name="Kim S."/>
            <person name="Choi T."/>
            <person name="Kim D."/>
            <person name="Ryu S."/>
            <person name="Kim W."/>
        </authorList>
    </citation>
    <scope>NUCLEOTIDE SEQUENCE [LARGE SCALE GENOMIC DNA]</scope>
    <source>
        <tissue evidence="1">Muscle</tissue>
    </source>
</reference>
<dbReference type="EMBL" id="VSRR010000590">
    <property type="protein sequence ID" value="MPC17448.1"/>
    <property type="molecule type" value="Genomic_DNA"/>
</dbReference>
<proteinExistence type="predicted"/>
<dbReference type="AlphaFoldDB" id="A0A5B7D813"/>
<protein>
    <submittedName>
        <fullName evidence="1">Uncharacterized protein</fullName>
    </submittedName>
</protein>
<evidence type="ECO:0000313" key="2">
    <source>
        <dbReference type="Proteomes" id="UP000324222"/>
    </source>
</evidence>
<accession>A0A5B7D813</accession>
<evidence type="ECO:0000313" key="1">
    <source>
        <dbReference type="EMBL" id="MPC17448.1"/>
    </source>
</evidence>
<dbReference type="Proteomes" id="UP000324222">
    <property type="component" value="Unassembled WGS sequence"/>
</dbReference>
<comment type="caution">
    <text evidence="1">The sequence shown here is derived from an EMBL/GenBank/DDBJ whole genome shotgun (WGS) entry which is preliminary data.</text>
</comment>